<reference evidence="3 4" key="1">
    <citation type="submission" date="2019-12" db="EMBL/GenBank/DDBJ databases">
        <authorList>
            <person name="Dong K."/>
        </authorList>
    </citation>
    <scope>NUCLEOTIDE SEQUENCE [LARGE SCALE GENOMIC DNA]</scope>
    <source>
        <strain evidence="3 4">JCM 31225</strain>
    </source>
</reference>
<dbReference type="Pfam" id="PF07693">
    <property type="entry name" value="KAP_NTPase"/>
    <property type="match status" value="1"/>
</dbReference>
<dbReference type="InterPro" id="IPR052754">
    <property type="entry name" value="NTPase_KAP_P-loop"/>
</dbReference>
<name>A0A6N8KXG4_9SPHI</name>
<feature type="domain" description="KAP NTPase" evidence="2">
    <location>
        <begin position="207"/>
        <end position="499"/>
    </location>
</feature>
<keyword evidence="4" id="KW-1185">Reference proteome</keyword>
<dbReference type="Proteomes" id="UP000435036">
    <property type="component" value="Unassembled WGS sequence"/>
</dbReference>
<dbReference type="InterPro" id="IPR027417">
    <property type="entry name" value="P-loop_NTPase"/>
</dbReference>
<dbReference type="InterPro" id="IPR011646">
    <property type="entry name" value="KAP_P-loop"/>
</dbReference>
<feature type="transmembrane region" description="Helical" evidence="1">
    <location>
        <begin position="39"/>
        <end position="60"/>
    </location>
</feature>
<dbReference type="PANTHER" id="PTHR22674">
    <property type="entry name" value="NTPASE, KAP FAMILY P-LOOP DOMAIN-CONTAINING 1"/>
    <property type="match status" value="1"/>
</dbReference>
<dbReference type="OrthoDB" id="88903at2"/>
<organism evidence="3 4">
    <name type="scientific">Sphingobacterium humi</name>
    <dbReference type="NCBI Taxonomy" id="1796905"/>
    <lineage>
        <taxon>Bacteria</taxon>
        <taxon>Pseudomonadati</taxon>
        <taxon>Bacteroidota</taxon>
        <taxon>Sphingobacteriia</taxon>
        <taxon>Sphingobacteriales</taxon>
        <taxon>Sphingobacteriaceae</taxon>
        <taxon>Sphingobacterium</taxon>
    </lineage>
</organism>
<dbReference type="PANTHER" id="PTHR22674:SF6">
    <property type="entry name" value="NTPASE KAP FAMILY P-LOOP DOMAIN-CONTAINING PROTEIN 1"/>
    <property type="match status" value="1"/>
</dbReference>
<keyword evidence="1" id="KW-0472">Membrane</keyword>
<dbReference type="RefSeq" id="WP_160368900.1">
    <property type="nucleotide sequence ID" value="NZ_WSQA01000005.1"/>
</dbReference>
<dbReference type="SUPFAM" id="SSF52540">
    <property type="entry name" value="P-loop containing nucleoside triphosphate hydrolases"/>
    <property type="match status" value="1"/>
</dbReference>
<keyword evidence="1" id="KW-1133">Transmembrane helix</keyword>
<protein>
    <submittedName>
        <fullName evidence="3">AAA family ATPase</fullName>
    </submittedName>
</protein>
<evidence type="ECO:0000313" key="4">
    <source>
        <dbReference type="Proteomes" id="UP000435036"/>
    </source>
</evidence>
<feature type="transmembrane region" description="Helical" evidence="1">
    <location>
        <begin position="83"/>
        <end position="101"/>
    </location>
</feature>
<evidence type="ECO:0000256" key="1">
    <source>
        <dbReference type="SAM" id="Phobius"/>
    </source>
</evidence>
<keyword evidence="1" id="KW-0812">Transmembrane</keyword>
<proteinExistence type="predicted"/>
<evidence type="ECO:0000313" key="3">
    <source>
        <dbReference type="EMBL" id="MVZ62163.1"/>
    </source>
</evidence>
<comment type="caution">
    <text evidence="3">The sequence shown here is derived from an EMBL/GenBank/DDBJ whole genome shotgun (WGS) entry which is preliminary data.</text>
</comment>
<feature type="transmembrane region" description="Helical" evidence="1">
    <location>
        <begin position="152"/>
        <end position="173"/>
    </location>
</feature>
<dbReference type="Gene3D" id="3.40.50.300">
    <property type="entry name" value="P-loop containing nucleotide triphosphate hydrolases"/>
    <property type="match status" value="1"/>
</dbReference>
<evidence type="ECO:0000259" key="2">
    <source>
        <dbReference type="Pfam" id="PF07693"/>
    </source>
</evidence>
<accession>A0A6N8KXG4</accession>
<feature type="transmembrane region" description="Helical" evidence="1">
    <location>
        <begin position="113"/>
        <end position="132"/>
    </location>
</feature>
<sequence length="621" mass="73565">MDTEYLGKVILLFINYGLIFILLFIGIRELRRNYEFREFSISNCIEGFLFVFLFTFLWFVTPLSSLFNEYIVGKVFVDFRKSSLLQILFLLISVLLSFFYLKKWKEIVKNNYHLNLNLIIFGLGLLFFYWYYRIGFGFAGYDYFSVWDDHREVLKILDVPVVGFSIFLLLFLIHSLFKRDYKVNYEDNIVADIPLKNKEDDEYERRDFYAKLLKHIAENHVNQYKSVNIAIVNSWGEGKSSFLNFLKNDLEKDSNTIVIEFNPWHSTSSNFTFDFFQTLDEGISKYIHTGSLIRNYARSLSSIDGIFNITKYLPASWVGDRSNKEFYDNINDLVQRLGRRIVIIIDDLDRLDNKEVINALQVIRNSAGFSNCMFIVPFDKSYVLNSLKVNRIYKPEEYIKKIFDVELALPPISKLYIQKMIFEYLWKNFTDKINITEIDENNLKDQLDRLIFTVNHFGVTTRSGNSLKYYIVSKNLTKIIKNKRDLIRFSNSLMSIYTYTNSIVYLPDLLILEIIKYIDIEVYKRIFVSQDFFEIEMEGLVSKLVLNMCESENEKSNKDCFSIRHNIYKHDLRELLEALFTEPDFGDFNHINTIVNPQNFLNYIEFRSVGITQNEIDSLFE</sequence>
<dbReference type="EMBL" id="WSQA01000005">
    <property type="protein sequence ID" value="MVZ62163.1"/>
    <property type="molecule type" value="Genomic_DNA"/>
</dbReference>
<dbReference type="AlphaFoldDB" id="A0A6N8KXG4"/>
<feature type="transmembrane region" description="Helical" evidence="1">
    <location>
        <begin position="6"/>
        <end position="27"/>
    </location>
</feature>
<gene>
    <name evidence="3" type="ORF">GQF63_09035</name>
</gene>